<dbReference type="GO" id="GO:0006171">
    <property type="term" value="P:cAMP biosynthetic process"/>
    <property type="evidence" value="ECO:0007669"/>
    <property type="project" value="TreeGrafter"/>
</dbReference>
<dbReference type="eggNOG" id="COG2114">
    <property type="taxonomic scope" value="Bacteria"/>
</dbReference>
<dbReference type="STRING" id="43989.cce_4728"/>
<dbReference type="InterPro" id="IPR050697">
    <property type="entry name" value="Adenylyl/Guanylyl_Cyclase_3/4"/>
</dbReference>
<evidence type="ECO:0000259" key="3">
    <source>
        <dbReference type="PROSITE" id="PS50125"/>
    </source>
</evidence>
<name>B1WWE8_CROS5</name>
<dbReference type="GO" id="GO:0004016">
    <property type="term" value="F:adenylate cyclase activity"/>
    <property type="evidence" value="ECO:0007669"/>
    <property type="project" value="UniProtKB-ARBA"/>
</dbReference>
<dbReference type="InterPro" id="IPR001054">
    <property type="entry name" value="A/G_cyclase"/>
</dbReference>
<dbReference type="PANTHER" id="PTHR43081">
    <property type="entry name" value="ADENYLATE CYCLASE, TERMINAL-DIFFERENTIATION SPECIFIC-RELATED"/>
    <property type="match status" value="1"/>
</dbReference>
<feature type="coiled-coil region" evidence="2">
    <location>
        <begin position="320"/>
        <end position="350"/>
    </location>
</feature>
<dbReference type="InterPro" id="IPR003018">
    <property type="entry name" value="GAF"/>
</dbReference>
<keyword evidence="2" id="KW-0175">Coiled coil</keyword>
<dbReference type="PROSITE" id="PS50125">
    <property type="entry name" value="GUANYLATE_CYCLASE_2"/>
    <property type="match status" value="1"/>
</dbReference>
<dbReference type="SMART" id="SM00044">
    <property type="entry name" value="CYCc"/>
    <property type="match status" value="1"/>
</dbReference>
<dbReference type="InterPro" id="IPR029016">
    <property type="entry name" value="GAF-like_dom_sf"/>
</dbReference>
<protein>
    <submittedName>
        <fullName evidence="4">Adenylyl/guanylyl cyclase</fullName>
    </submittedName>
</protein>
<dbReference type="AlphaFoldDB" id="B1WWE8"/>
<accession>B1WWE8</accession>
<dbReference type="GO" id="GO:0035556">
    <property type="term" value="P:intracellular signal transduction"/>
    <property type="evidence" value="ECO:0007669"/>
    <property type="project" value="InterPro"/>
</dbReference>
<sequence>MEPLDSSSLGIALQKIIDQLGQLLKVDCCILRPFHAHCLIKNSIFYYPNKNQEELSLLEKTIIPIEYIEVITSTDNFLTLAQPKTLEETQRKNAYKLTKIGASLLIPLTLEQKFIAVLGLHRYCSFYHWQDQEIAITKMVVEQITLAISQAQAYQKLRALAQREALINRITNAIRCSLEPQLIFTAITQELGNGLKVDGCALSLWTKADKFVQCVGLYDHYQGSINPLPQSVVPIASNPVLQQLINTKKPVVLEDMDRHPEMTQFDLPLRESAQALLIVPLLVDSEIIGSISLRQTDHSRRWLSTEIELAKTVASQAAIAVQQARLYEKTKQQAEQLQKSEQEVKQLNQYLTESVLKRFLPASMVNKVAKGELSLDLTPEPRLVTILFTDLVGYTPLASHLGTQGVATLLNEYLEAMTAVVFHYGGTVDKFIGDAVVALFGAPEDLTPKKQVYQAIAVAREMHNQLDRLNERWQSQELIQQPVRFRCGIHQGMAVVGMFGGGQRSDYTAIGSAVNIAARLQEVADSGMILVSATVAQFLTASEVTALRPLELKGVEEDIKMFCVKISAV</sequence>
<dbReference type="CDD" id="cd07302">
    <property type="entry name" value="CHD"/>
    <property type="match status" value="1"/>
</dbReference>
<dbReference type="SUPFAM" id="SSF55781">
    <property type="entry name" value="GAF domain-like"/>
    <property type="match status" value="2"/>
</dbReference>
<dbReference type="KEGG" id="cyt:cce_4728"/>
<dbReference type="Proteomes" id="UP000001203">
    <property type="component" value="Chromosome circular"/>
</dbReference>
<dbReference type="SUPFAM" id="SSF55073">
    <property type="entry name" value="Nucleotide cyclase"/>
    <property type="match status" value="1"/>
</dbReference>
<dbReference type="PANTHER" id="PTHR43081:SF20">
    <property type="entry name" value="TWO-COMPONENT RESPONSE REGULATOR"/>
    <property type="match status" value="1"/>
</dbReference>
<proteinExistence type="inferred from homology"/>
<dbReference type="SMART" id="SM00065">
    <property type="entry name" value="GAF"/>
    <property type="match status" value="2"/>
</dbReference>
<evidence type="ECO:0000256" key="2">
    <source>
        <dbReference type="SAM" id="Coils"/>
    </source>
</evidence>
<dbReference type="OrthoDB" id="414909at2"/>
<dbReference type="Pfam" id="PF01590">
    <property type="entry name" value="GAF"/>
    <property type="match status" value="2"/>
</dbReference>
<dbReference type="Gene3D" id="3.30.70.1230">
    <property type="entry name" value="Nucleotide cyclase"/>
    <property type="match status" value="1"/>
</dbReference>
<dbReference type="Pfam" id="PF00211">
    <property type="entry name" value="Guanylate_cyc"/>
    <property type="match status" value="1"/>
</dbReference>
<feature type="domain" description="Guanylate cyclase" evidence="3">
    <location>
        <begin position="385"/>
        <end position="521"/>
    </location>
</feature>
<keyword evidence="5" id="KW-1185">Reference proteome</keyword>
<organism evidence="4 5">
    <name type="scientific">Crocosphaera subtropica (strain ATCC 51142 / BH68)</name>
    <name type="common">Cyanothece sp. (strain ATCC 51142)</name>
    <dbReference type="NCBI Taxonomy" id="43989"/>
    <lineage>
        <taxon>Bacteria</taxon>
        <taxon>Bacillati</taxon>
        <taxon>Cyanobacteriota</taxon>
        <taxon>Cyanophyceae</taxon>
        <taxon>Oscillatoriophycideae</taxon>
        <taxon>Chroococcales</taxon>
        <taxon>Aphanothecaceae</taxon>
        <taxon>Crocosphaera</taxon>
        <taxon>Crocosphaera subtropica</taxon>
    </lineage>
</organism>
<evidence type="ECO:0000313" key="4">
    <source>
        <dbReference type="EMBL" id="ACB54076.1"/>
    </source>
</evidence>
<dbReference type="EMBL" id="CP000806">
    <property type="protein sequence ID" value="ACB54076.1"/>
    <property type="molecule type" value="Genomic_DNA"/>
</dbReference>
<dbReference type="RefSeq" id="WP_009543231.1">
    <property type="nucleotide sequence ID" value="NC_010546.1"/>
</dbReference>
<dbReference type="HOGENOM" id="CLU_022416_0_0_3"/>
<gene>
    <name evidence="4" type="ordered locus">cce_4728</name>
</gene>
<dbReference type="eggNOG" id="COG2203">
    <property type="taxonomic scope" value="Bacteria"/>
</dbReference>
<comment type="similarity">
    <text evidence="1">Belongs to the adenylyl cyclase class-3 family.</text>
</comment>
<reference evidence="4 5" key="1">
    <citation type="journal article" date="2008" name="Proc. Natl. Acad. Sci. U.S.A.">
        <title>The genome of Cyanothece 51142, a unicellular diazotrophic cyanobacterium important in the marine nitrogen cycle.</title>
        <authorList>
            <person name="Welsh E.A."/>
            <person name="Liberton M."/>
            <person name="Stoeckel J."/>
            <person name="Loh T."/>
            <person name="Elvitigala T."/>
            <person name="Wang C."/>
            <person name="Wollam A."/>
            <person name="Fulton R.S."/>
            <person name="Clifton S.W."/>
            <person name="Jacobs J.M."/>
            <person name="Aurora R."/>
            <person name="Ghosh B.K."/>
            <person name="Sherman L.A."/>
            <person name="Smith R.D."/>
            <person name="Wilson R.K."/>
            <person name="Pakrasi H.B."/>
        </authorList>
    </citation>
    <scope>NUCLEOTIDE SEQUENCE [LARGE SCALE GENOMIC DNA]</scope>
    <source>
        <strain evidence="5">ATCC 51142 / BH68</strain>
    </source>
</reference>
<evidence type="ECO:0000256" key="1">
    <source>
        <dbReference type="ARBA" id="ARBA00005381"/>
    </source>
</evidence>
<dbReference type="Gene3D" id="3.30.450.40">
    <property type="match status" value="2"/>
</dbReference>
<dbReference type="InterPro" id="IPR029787">
    <property type="entry name" value="Nucleotide_cyclase"/>
</dbReference>
<evidence type="ECO:0000313" key="5">
    <source>
        <dbReference type="Proteomes" id="UP000001203"/>
    </source>
</evidence>